<organism evidence="2 3">
    <name type="scientific">Methylobacterium radiotolerans</name>
    <dbReference type="NCBI Taxonomy" id="31998"/>
    <lineage>
        <taxon>Bacteria</taxon>
        <taxon>Pseudomonadati</taxon>
        <taxon>Pseudomonadota</taxon>
        <taxon>Alphaproteobacteria</taxon>
        <taxon>Hyphomicrobiales</taxon>
        <taxon>Methylobacteriaceae</taxon>
        <taxon>Methylobacterium</taxon>
    </lineage>
</organism>
<keyword evidence="1" id="KW-0472">Membrane</keyword>
<dbReference type="EMBL" id="MLBY01000005">
    <property type="protein sequence ID" value="MEE7459142.1"/>
    <property type="molecule type" value="Genomic_DNA"/>
</dbReference>
<keyword evidence="3" id="KW-1185">Reference proteome</keyword>
<sequence length="108" mass="11740">MSHETVGVEADFTSLEAARAAKQRLVRAGFARNSIDIDREGDTFIVHLPTQEANRRRAERILRGRAFLESAKSTGWAAADTLGSNRLLVLGLAGLAGFALFGLTNRRS</sequence>
<gene>
    <name evidence="2" type="ORF">MRSR164_20850</name>
</gene>
<evidence type="ECO:0000256" key="1">
    <source>
        <dbReference type="SAM" id="Phobius"/>
    </source>
</evidence>
<comment type="caution">
    <text evidence="2">The sequence shown here is derived from an EMBL/GenBank/DDBJ whole genome shotgun (WGS) entry which is preliminary data.</text>
</comment>
<dbReference type="Proteomes" id="UP001349262">
    <property type="component" value="Unassembled WGS sequence"/>
</dbReference>
<keyword evidence="1" id="KW-1133">Transmembrane helix</keyword>
<evidence type="ECO:0000313" key="3">
    <source>
        <dbReference type="Proteomes" id="UP001349262"/>
    </source>
</evidence>
<feature type="transmembrane region" description="Helical" evidence="1">
    <location>
        <begin position="87"/>
        <end position="104"/>
    </location>
</feature>
<name>A0ABU7TER8_9HYPH</name>
<proteinExistence type="predicted"/>
<protein>
    <recommendedName>
        <fullName evidence="4">SPOR domain-containing protein</fullName>
    </recommendedName>
</protein>
<keyword evidence="1" id="KW-0812">Transmembrane</keyword>
<evidence type="ECO:0008006" key="4">
    <source>
        <dbReference type="Google" id="ProtNLM"/>
    </source>
</evidence>
<reference evidence="2 3" key="1">
    <citation type="journal article" date="2012" name="Genet. Mol. Biol.">
        <title>Analysis of 16S rRNA and mxaF genes revealing insights into Methylobacterium niche-specific plant association.</title>
        <authorList>
            <person name="Dourado M.N."/>
            <person name="Andreote F.D."/>
            <person name="Dini-Andreote F."/>
            <person name="Conti R."/>
            <person name="Araujo J.M."/>
            <person name="Araujo W.L."/>
        </authorList>
    </citation>
    <scope>NUCLEOTIDE SEQUENCE [LARGE SCALE GENOMIC DNA]</scope>
    <source>
        <strain evidence="2 3">SR1.6/4</strain>
    </source>
</reference>
<accession>A0ABU7TER8</accession>
<evidence type="ECO:0000313" key="2">
    <source>
        <dbReference type="EMBL" id="MEE7459142.1"/>
    </source>
</evidence>